<dbReference type="InterPro" id="IPR051124">
    <property type="entry name" value="Phosphate_Transport_Permease"/>
</dbReference>
<evidence type="ECO:0000313" key="12">
    <source>
        <dbReference type="EMBL" id="MBC8599787.1"/>
    </source>
</evidence>
<dbReference type="InterPro" id="IPR000515">
    <property type="entry name" value="MetI-like"/>
</dbReference>
<keyword evidence="8 9" id="KW-0472">Membrane</keyword>
<keyword evidence="4 10" id="KW-1003">Cell membrane</keyword>
<dbReference type="SUPFAM" id="SSF161098">
    <property type="entry name" value="MetI-like"/>
    <property type="match status" value="1"/>
</dbReference>
<feature type="transmembrane region" description="Helical" evidence="9">
    <location>
        <begin position="260"/>
        <end position="282"/>
    </location>
</feature>
<evidence type="ECO:0000256" key="9">
    <source>
        <dbReference type="RuleBase" id="RU363032"/>
    </source>
</evidence>
<feature type="transmembrane region" description="Helical" evidence="9">
    <location>
        <begin position="106"/>
        <end position="125"/>
    </location>
</feature>
<keyword evidence="3 9" id="KW-0813">Transport</keyword>
<dbReference type="PROSITE" id="PS50928">
    <property type="entry name" value="ABC_TM1"/>
    <property type="match status" value="1"/>
</dbReference>
<dbReference type="Proteomes" id="UP000647491">
    <property type="component" value="Unassembled WGS sequence"/>
</dbReference>
<evidence type="ECO:0000256" key="6">
    <source>
        <dbReference type="ARBA" id="ARBA00022692"/>
    </source>
</evidence>
<feature type="transmembrane region" description="Helical" evidence="9">
    <location>
        <begin position="9"/>
        <end position="32"/>
    </location>
</feature>
<feature type="domain" description="ABC transmembrane type-1" evidence="11">
    <location>
        <begin position="70"/>
        <end position="279"/>
    </location>
</feature>
<sequence>MRKKLDKIFAFFICGMTVFSILVLGFVIYFIVREALPLFSEVSVLDFLFGSRWMPVDYTGTVSFGIFNFIAATIAVSFTALALALGAGLGAAVFLAFVATERLRSFLYPFVDLLAGIPSVIYGFVGLQVLVKLFLKAGVPTGSCVLAAGILLAVMLLPFLVSSCCETMLKEKEKYELVACALGVSRWYAAATVILPASGRNILLSMILAIGRAMGETMAVMMVMGNANLFPRLLGKSESIASVIALEMGTAVYGSTHYHALYAAGMVLMLLLFLINGLIGLIRSRMEGETL</sequence>
<evidence type="ECO:0000256" key="7">
    <source>
        <dbReference type="ARBA" id="ARBA00022989"/>
    </source>
</evidence>
<dbReference type="Pfam" id="PF00528">
    <property type="entry name" value="BPD_transp_1"/>
    <property type="match status" value="1"/>
</dbReference>
<accession>A0ABR7NWR7</accession>
<evidence type="ECO:0000256" key="5">
    <source>
        <dbReference type="ARBA" id="ARBA00022592"/>
    </source>
</evidence>
<evidence type="ECO:0000256" key="4">
    <source>
        <dbReference type="ARBA" id="ARBA00022475"/>
    </source>
</evidence>
<evidence type="ECO:0000256" key="1">
    <source>
        <dbReference type="ARBA" id="ARBA00004651"/>
    </source>
</evidence>
<evidence type="ECO:0000259" key="11">
    <source>
        <dbReference type="PROSITE" id="PS50928"/>
    </source>
</evidence>
<name>A0ABR7NWR7_9FIRM</name>
<dbReference type="PANTHER" id="PTHR30425">
    <property type="entry name" value="PHOSPHATE TRANSPORT SYSTEM PERMEASE PROTEIN PST"/>
    <property type="match status" value="1"/>
</dbReference>
<comment type="similarity">
    <text evidence="2 10">Belongs to the binding-protein-dependent transport system permease family. CysTW subfamily.</text>
</comment>
<comment type="function">
    <text evidence="10">Part of the binding-protein-dependent transport system for phosphate; probably responsible for the translocation of the substrate across the membrane.</text>
</comment>
<dbReference type="EMBL" id="JACRTJ010000025">
    <property type="protein sequence ID" value="MBC8599787.1"/>
    <property type="molecule type" value="Genomic_DNA"/>
</dbReference>
<dbReference type="InterPro" id="IPR011864">
    <property type="entry name" value="Phosphate_PstC"/>
</dbReference>
<dbReference type="NCBIfam" id="TIGR02138">
    <property type="entry name" value="phosphate_pstC"/>
    <property type="match status" value="1"/>
</dbReference>
<evidence type="ECO:0000313" key="13">
    <source>
        <dbReference type="Proteomes" id="UP000647491"/>
    </source>
</evidence>
<reference evidence="12 13" key="1">
    <citation type="submission" date="2020-08" db="EMBL/GenBank/DDBJ databases">
        <title>Genome public.</title>
        <authorList>
            <person name="Liu C."/>
            <person name="Sun Q."/>
        </authorList>
    </citation>
    <scope>NUCLEOTIDE SEQUENCE [LARGE SCALE GENOMIC DNA]</scope>
    <source>
        <strain evidence="12 13">BX10</strain>
    </source>
</reference>
<keyword evidence="13" id="KW-1185">Reference proteome</keyword>
<feature type="transmembrane region" description="Helical" evidence="9">
    <location>
        <begin position="145"/>
        <end position="165"/>
    </location>
</feature>
<evidence type="ECO:0000256" key="8">
    <source>
        <dbReference type="ARBA" id="ARBA00023136"/>
    </source>
</evidence>
<dbReference type="InterPro" id="IPR035906">
    <property type="entry name" value="MetI-like_sf"/>
</dbReference>
<comment type="subcellular location">
    <subcellularLocation>
        <location evidence="1 9">Cell membrane</location>
        <topology evidence="1 9">Multi-pass membrane protein</topology>
    </subcellularLocation>
</comment>
<dbReference type="Gene3D" id="1.10.3720.10">
    <property type="entry name" value="MetI-like"/>
    <property type="match status" value="1"/>
</dbReference>
<keyword evidence="7 9" id="KW-1133">Transmembrane helix</keyword>
<evidence type="ECO:0000256" key="3">
    <source>
        <dbReference type="ARBA" id="ARBA00022448"/>
    </source>
</evidence>
<gene>
    <name evidence="12" type="primary">pstC</name>
    <name evidence="12" type="ORF">H8708_11220</name>
</gene>
<dbReference type="PANTHER" id="PTHR30425:SF1">
    <property type="entry name" value="PHOSPHATE TRANSPORT SYSTEM PERMEASE PROTEIN PSTC"/>
    <property type="match status" value="1"/>
</dbReference>
<dbReference type="CDD" id="cd06261">
    <property type="entry name" value="TM_PBP2"/>
    <property type="match status" value="1"/>
</dbReference>
<evidence type="ECO:0000256" key="10">
    <source>
        <dbReference type="RuleBase" id="RU363054"/>
    </source>
</evidence>
<feature type="transmembrane region" description="Helical" evidence="9">
    <location>
        <begin position="202"/>
        <end position="225"/>
    </location>
</feature>
<keyword evidence="5 10" id="KW-0592">Phosphate transport</keyword>
<evidence type="ECO:0000256" key="2">
    <source>
        <dbReference type="ARBA" id="ARBA00007069"/>
    </source>
</evidence>
<organism evidence="12 13">
    <name type="scientific">Enterocloster hominis</name>
    <name type="common">ex Liu et al. 2021</name>
    <dbReference type="NCBI Taxonomy" id="2763663"/>
    <lineage>
        <taxon>Bacteria</taxon>
        <taxon>Bacillati</taxon>
        <taxon>Bacillota</taxon>
        <taxon>Clostridia</taxon>
        <taxon>Lachnospirales</taxon>
        <taxon>Lachnospiraceae</taxon>
        <taxon>Enterocloster</taxon>
    </lineage>
</organism>
<protein>
    <recommendedName>
        <fullName evidence="10">Phosphate transport system permease protein</fullName>
    </recommendedName>
</protein>
<keyword evidence="6 9" id="KW-0812">Transmembrane</keyword>
<dbReference type="RefSeq" id="WP_262427905.1">
    <property type="nucleotide sequence ID" value="NZ_JACRTJ010000025.1"/>
</dbReference>
<feature type="transmembrane region" description="Helical" evidence="9">
    <location>
        <begin position="66"/>
        <end position="99"/>
    </location>
</feature>
<proteinExistence type="inferred from homology"/>
<comment type="caution">
    <text evidence="12">The sequence shown here is derived from an EMBL/GenBank/DDBJ whole genome shotgun (WGS) entry which is preliminary data.</text>
</comment>